<organism evidence="2">
    <name type="scientific">marine metagenome</name>
    <dbReference type="NCBI Taxonomy" id="408172"/>
    <lineage>
        <taxon>unclassified sequences</taxon>
        <taxon>metagenomes</taxon>
        <taxon>ecological metagenomes</taxon>
    </lineage>
</organism>
<keyword evidence="1" id="KW-1133">Transmembrane helix</keyword>
<dbReference type="EMBL" id="UINC01079854">
    <property type="protein sequence ID" value="SVC22265.1"/>
    <property type="molecule type" value="Genomic_DNA"/>
</dbReference>
<reference evidence="2" key="1">
    <citation type="submission" date="2018-05" db="EMBL/GenBank/DDBJ databases">
        <authorList>
            <person name="Lanie J.A."/>
            <person name="Ng W.-L."/>
            <person name="Kazmierczak K.M."/>
            <person name="Andrzejewski T.M."/>
            <person name="Davidsen T.M."/>
            <person name="Wayne K.J."/>
            <person name="Tettelin H."/>
            <person name="Glass J.I."/>
            <person name="Rusch D."/>
            <person name="Podicherti R."/>
            <person name="Tsui H.-C.T."/>
            <person name="Winkler M.E."/>
        </authorList>
    </citation>
    <scope>NUCLEOTIDE SEQUENCE</scope>
</reference>
<dbReference type="AlphaFoldDB" id="A0A382KFA0"/>
<evidence type="ECO:0000313" key="2">
    <source>
        <dbReference type="EMBL" id="SVC22265.1"/>
    </source>
</evidence>
<sequence>MLNLLQNKKIKVLYAIALASYILFFLFIVIIN</sequence>
<gene>
    <name evidence="2" type="ORF">METZ01_LOCUS275119</name>
</gene>
<proteinExistence type="predicted"/>
<name>A0A382KFA0_9ZZZZ</name>
<keyword evidence="1" id="KW-0472">Membrane</keyword>
<feature type="transmembrane region" description="Helical" evidence="1">
    <location>
        <begin position="12"/>
        <end position="31"/>
    </location>
</feature>
<keyword evidence="1" id="KW-0812">Transmembrane</keyword>
<evidence type="ECO:0000256" key="1">
    <source>
        <dbReference type="SAM" id="Phobius"/>
    </source>
</evidence>
<accession>A0A382KFA0</accession>
<protein>
    <submittedName>
        <fullName evidence="2">Uncharacterized protein</fullName>
    </submittedName>
</protein>